<comment type="similarity">
    <text evidence="2 12 14">Belongs to the FKBP-type PPIase family. Tig subfamily.</text>
</comment>
<name>A0ABV9GJ55_9BACL</name>
<evidence type="ECO:0000256" key="14">
    <source>
        <dbReference type="RuleBase" id="RU003914"/>
    </source>
</evidence>
<evidence type="ECO:0000313" key="18">
    <source>
        <dbReference type="Proteomes" id="UP001596022"/>
    </source>
</evidence>
<dbReference type="Pfam" id="PF05698">
    <property type="entry name" value="Trigger_C"/>
    <property type="match status" value="1"/>
</dbReference>
<evidence type="ECO:0000256" key="6">
    <source>
        <dbReference type="ARBA" id="ARBA00023110"/>
    </source>
</evidence>
<evidence type="ECO:0000256" key="15">
    <source>
        <dbReference type="SAM" id="Coils"/>
    </source>
</evidence>
<evidence type="ECO:0000313" key="17">
    <source>
        <dbReference type="EMBL" id="MFC4618173.1"/>
    </source>
</evidence>
<comment type="domain">
    <text evidence="12">Consists of 3 domains; the N-terminus binds the ribosome, the middle domain has PPIase activity, while the C-terminus has intrinsic chaperone activity on its own.</text>
</comment>
<evidence type="ECO:0000256" key="5">
    <source>
        <dbReference type="ARBA" id="ARBA00022618"/>
    </source>
</evidence>
<evidence type="ECO:0000256" key="9">
    <source>
        <dbReference type="ARBA" id="ARBA00023306"/>
    </source>
</evidence>
<dbReference type="Gene3D" id="1.10.3120.10">
    <property type="entry name" value="Trigger factor, C-terminal domain"/>
    <property type="match status" value="1"/>
</dbReference>
<dbReference type="PIRSF" id="PIRSF003095">
    <property type="entry name" value="Trigger_factor"/>
    <property type="match status" value="1"/>
</dbReference>
<accession>A0ABV9GJ55</accession>
<dbReference type="InterPro" id="IPR037041">
    <property type="entry name" value="Trigger_fac_C_sf"/>
</dbReference>
<keyword evidence="5 12" id="KW-0132">Cell division</keyword>
<keyword evidence="18" id="KW-1185">Reference proteome</keyword>
<dbReference type="Gene3D" id="3.30.70.1050">
    <property type="entry name" value="Trigger factor ribosome-binding domain"/>
    <property type="match status" value="1"/>
</dbReference>
<protein>
    <recommendedName>
        <fullName evidence="4 12">Trigger factor</fullName>
        <shortName evidence="12">TF</shortName>
        <ecNumber evidence="3 12">5.2.1.8</ecNumber>
    </recommendedName>
    <alternativeName>
        <fullName evidence="11 12">PPIase</fullName>
    </alternativeName>
</protein>
<dbReference type="SUPFAM" id="SSF109998">
    <property type="entry name" value="Triger factor/SurA peptide-binding domain-like"/>
    <property type="match status" value="1"/>
</dbReference>
<dbReference type="GO" id="GO:0003755">
    <property type="term" value="F:peptidyl-prolyl cis-trans isomerase activity"/>
    <property type="evidence" value="ECO:0007669"/>
    <property type="project" value="UniProtKB-EC"/>
</dbReference>
<evidence type="ECO:0000256" key="4">
    <source>
        <dbReference type="ARBA" id="ARBA00016902"/>
    </source>
</evidence>
<keyword evidence="6 12" id="KW-0697">Rotamase</keyword>
<dbReference type="RefSeq" id="WP_376845174.1">
    <property type="nucleotide sequence ID" value="NZ_JBHSFW010000001.1"/>
</dbReference>
<dbReference type="PROSITE" id="PS50059">
    <property type="entry name" value="FKBP_PPIASE"/>
    <property type="match status" value="1"/>
</dbReference>
<comment type="subcellular location">
    <subcellularLocation>
        <location evidence="12">Cytoplasm</location>
    </subcellularLocation>
    <text evidence="12">About half TF is bound to the ribosome near the polypeptide exit tunnel while the other half is free in the cytoplasm.</text>
</comment>
<dbReference type="EMBL" id="JBHSFW010000001">
    <property type="protein sequence ID" value="MFC4618173.1"/>
    <property type="molecule type" value="Genomic_DNA"/>
</dbReference>
<keyword evidence="9 12" id="KW-0131">Cell cycle</keyword>
<evidence type="ECO:0000256" key="10">
    <source>
        <dbReference type="ARBA" id="ARBA00024849"/>
    </source>
</evidence>
<dbReference type="InterPro" id="IPR036611">
    <property type="entry name" value="Trigger_fac_ribosome-bd_sf"/>
</dbReference>
<dbReference type="Pfam" id="PF00254">
    <property type="entry name" value="FKBP_C"/>
    <property type="match status" value="1"/>
</dbReference>
<dbReference type="InterPro" id="IPR008881">
    <property type="entry name" value="Trigger_fac_ribosome-bd_bac"/>
</dbReference>
<comment type="function">
    <text evidence="10 12">Involved in protein export. Acts as a chaperone by maintaining the newly synthesized protein in an open conformation. Functions as a peptidyl-prolyl cis-trans isomerase.</text>
</comment>
<evidence type="ECO:0000256" key="13">
    <source>
        <dbReference type="PROSITE-ProRule" id="PRU00277"/>
    </source>
</evidence>
<gene>
    <name evidence="12 17" type="primary">tig</name>
    <name evidence="17" type="ORF">ACFO4N_05450</name>
</gene>
<keyword evidence="7 12" id="KW-0143">Chaperone</keyword>
<dbReference type="InterPro" id="IPR046357">
    <property type="entry name" value="PPIase_dom_sf"/>
</dbReference>
<evidence type="ECO:0000256" key="12">
    <source>
        <dbReference type="HAMAP-Rule" id="MF_00303"/>
    </source>
</evidence>
<dbReference type="PANTHER" id="PTHR30560">
    <property type="entry name" value="TRIGGER FACTOR CHAPERONE AND PEPTIDYL-PROLYL CIS/TRANS ISOMERASE"/>
    <property type="match status" value="1"/>
</dbReference>
<dbReference type="EC" id="5.2.1.8" evidence="3 12"/>
<dbReference type="InterPro" id="IPR005215">
    <property type="entry name" value="Trig_fac"/>
</dbReference>
<dbReference type="SUPFAM" id="SSF54534">
    <property type="entry name" value="FKBP-like"/>
    <property type="match status" value="1"/>
</dbReference>
<organism evidence="17 18">
    <name type="scientific">Camelliibacillus cellulosilyticus</name>
    <dbReference type="NCBI Taxonomy" id="2174486"/>
    <lineage>
        <taxon>Bacteria</taxon>
        <taxon>Bacillati</taxon>
        <taxon>Bacillota</taxon>
        <taxon>Bacilli</taxon>
        <taxon>Bacillales</taxon>
        <taxon>Sporolactobacillaceae</taxon>
        <taxon>Camelliibacillus</taxon>
    </lineage>
</organism>
<dbReference type="PANTHER" id="PTHR30560:SF3">
    <property type="entry name" value="TRIGGER FACTOR-LIKE PROTEIN TIG, CHLOROPLASTIC"/>
    <property type="match status" value="1"/>
</dbReference>
<feature type="coiled-coil region" evidence="15">
    <location>
        <begin position="257"/>
        <end position="287"/>
    </location>
</feature>
<proteinExistence type="inferred from homology"/>
<feature type="domain" description="PPIase FKBP-type" evidence="16">
    <location>
        <begin position="165"/>
        <end position="253"/>
    </location>
</feature>
<evidence type="ECO:0000256" key="3">
    <source>
        <dbReference type="ARBA" id="ARBA00013194"/>
    </source>
</evidence>
<dbReference type="HAMAP" id="MF_00303">
    <property type="entry name" value="Trigger_factor_Tig"/>
    <property type="match status" value="1"/>
</dbReference>
<evidence type="ECO:0000256" key="11">
    <source>
        <dbReference type="ARBA" id="ARBA00029986"/>
    </source>
</evidence>
<evidence type="ECO:0000256" key="7">
    <source>
        <dbReference type="ARBA" id="ARBA00023186"/>
    </source>
</evidence>
<keyword evidence="12" id="KW-0963">Cytoplasm</keyword>
<evidence type="ECO:0000256" key="8">
    <source>
        <dbReference type="ARBA" id="ARBA00023235"/>
    </source>
</evidence>
<dbReference type="Pfam" id="PF05697">
    <property type="entry name" value="Trigger_N"/>
    <property type="match status" value="1"/>
</dbReference>
<comment type="catalytic activity">
    <reaction evidence="1 12 13">
        <text>[protein]-peptidylproline (omega=180) = [protein]-peptidylproline (omega=0)</text>
        <dbReference type="Rhea" id="RHEA:16237"/>
        <dbReference type="Rhea" id="RHEA-COMP:10747"/>
        <dbReference type="Rhea" id="RHEA-COMP:10748"/>
        <dbReference type="ChEBI" id="CHEBI:83833"/>
        <dbReference type="ChEBI" id="CHEBI:83834"/>
        <dbReference type="EC" id="5.2.1.8"/>
    </reaction>
</comment>
<dbReference type="InterPro" id="IPR008880">
    <property type="entry name" value="Trigger_fac_C"/>
</dbReference>
<keyword evidence="15" id="KW-0175">Coiled coil</keyword>
<evidence type="ECO:0000256" key="2">
    <source>
        <dbReference type="ARBA" id="ARBA00005464"/>
    </source>
</evidence>
<comment type="caution">
    <text evidence="17">The sequence shown here is derived from an EMBL/GenBank/DDBJ whole genome shotgun (WGS) entry which is preliminary data.</text>
</comment>
<keyword evidence="8 12" id="KW-0413">Isomerase</keyword>
<dbReference type="NCBIfam" id="TIGR00115">
    <property type="entry name" value="tig"/>
    <property type="match status" value="1"/>
</dbReference>
<dbReference type="InterPro" id="IPR027304">
    <property type="entry name" value="Trigger_fact/SurA_dom_sf"/>
</dbReference>
<dbReference type="SUPFAM" id="SSF102735">
    <property type="entry name" value="Trigger factor ribosome-binding domain"/>
    <property type="match status" value="1"/>
</dbReference>
<evidence type="ECO:0000259" key="16">
    <source>
        <dbReference type="PROSITE" id="PS50059"/>
    </source>
</evidence>
<dbReference type="Gene3D" id="3.10.50.40">
    <property type="match status" value="1"/>
</dbReference>
<dbReference type="InterPro" id="IPR001179">
    <property type="entry name" value="PPIase_FKBP_dom"/>
</dbReference>
<evidence type="ECO:0000256" key="1">
    <source>
        <dbReference type="ARBA" id="ARBA00000971"/>
    </source>
</evidence>
<sequence>MDVKAHWEKQEGNQGILTFEVDAESFDKALDQAFKKVVKKVNIPGFRKGKVPRKLFEQRFGVESLYQDAVDIVLPEAYAQAVNETTIEPVDRPEIDIEKIEKGEALVFKAEVTVKPEVQLGEYKGLKVEETDTEVTDEDINKQIEQLQQRYAEMAVKEDGEVATGDTVVMDFEGFVDGEPFEGGKAENYSLEVGSGSFIPGFEDQLVGMKTGEEKEVKVTFPEEYHAEELQGKEAVFKVKVHEIKEKQLPELDDEFAKDVDDEVETLDELKNKIKERLKSQKEADAKNSKENAVIEQAANNATIDIPDVMIENEIDRMIREFEQQIAAQGIKLETYYDLIGTDKEAMRDQMRENAEMRVRGNLTLEAIAGAENLEVTEEDIENDIQETAKNYNLPVDQVKQMLALQGGDEAIKNDLKIRKAIEFLVDNATTEPASKEA</sequence>
<reference evidence="18" key="1">
    <citation type="journal article" date="2019" name="Int. J. Syst. Evol. Microbiol.">
        <title>The Global Catalogue of Microorganisms (GCM) 10K type strain sequencing project: providing services to taxonomists for standard genome sequencing and annotation.</title>
        <authorList>
            <consortium name="The Broad Institute Genomics Platform"/>
            <consortium name="The Broad Institute Genome Sequencing Center for Infectious Disease"/>
            <person name="Wu L."/>
            <person name="Ma J."/>
        </authorList>
    </citation>
    <scope>NUCLEOTIDE SEQUENCE [LARGE SCALE GENOMIC DNA]</scope>
    <source>
        <strain evidence="18">CGMCC 1.16306</strain>
    </source>
</reference>
<dbReference type="Proteomes" id="UP001596022">
    <property type="component" value="Unassembled WGS sequence"/>
</dbReference>